<sequence>MIYTGEEVSHTDELFEVMFGLEHIVAEFFWNIVFAVALLAISKSRALKKIHKYIDEKHEVSHDKY</sequence>
<keyword evidence="1" id="KW-0812">Transmembrane</keyword>
<organism evidence="2">
    <name type="scientific">uncultured Caudovirales phage</name>
    <dbReference type="NCBI Taxonomy" id="2100421"/>
    <lineage>
        <taxon>Viruses</taxon>
        <taxon>Duplodnaviria</taxon>
        <taxon>Heunggongvirae</taxon>
        <taxon>Uroviricota</taxon>
        <taxon>Caudoviricetes</taxon>
        <taxon>Peduoviridae</taxon>
        <taxon>Maltschvirus</taxon>
        <taxon>Maltschvirus maltsch</taxon>
    </lineage>
</organism>
<keyword evidence="1" id="KW-1133">Transmembrane helix</keyword>
<proteinExistence type="predicted"/>
<keyword evidence="1" id="KW-0472">Membrane</keyword>
<evidence type="ECO:0000313" key="2">
    <source>
        <dbReference type="EMBL" id="CAB5221870.1"/>
    </source>
</evidence>
<evidence type="ECO:0000256" key="1">
    <source>
        <dbReference type="SAM" id="Phobius"/>
    </source>
</evidence>
<name>A0A6J7WVW1_9CAUD</name>
<dbReference type="EMBL" id="LR798295">
    <property type="protein sequence ID" value="CAB5221870.1"/>
    <property type="molecule type" value="Genomic_DNA"/>
</dbReference>
<feature type="transmembrane region" description="Helical" evidence="1">
    <location>
        <begin position="24"/>
        <end position="42"/>
    </location>
</feature>
<protein>
    <submittedName>
        <fullName evidence="2">Uncharacterized protein</fullName>
    </submittedName>
</protein>
<accession>A0A6J7WVW1</accession>
<reference evidence="2" key="1">
    <citation type="submission" date="2020-05" db="EMBL/GenBank/DDBJ databases">
        <authorList>
            <person name="Chiriac C."/>
            <person name="Salcher M."/>
            <person name="Ghai R."/>
            <person name="Kavagutti S V."/>
        </authorList>
    </citation>
    <scope>NUCLEOTIDE SEQUENCE</scope>
</reference>
<gene>
    <name evidence="2" type="ORF">UFOVP359_110</name>
</gene>